<gene>
    <name evidence="1" type="ORF">C7451_106203</name>
</gene>
<evidence type="ECO:0000313" key="1">
    <source>
        <dbReference type="EMBL" id="PXW76038.1"/>
    </source>
</evidence>
<accession>A0A2V3V5M7</accession>
<protein>
    <recommendedName>
        <fullName evidence="3">DUF2336 domain-containing protein</fullName>
    </recommendedName>
</protein>
<evidence type="ECO:0000313" key="2">
    <source>
        <dbReference type="Proteomes" id="UP000248014"/>
    </source>
</evidence>
<keyword evidence="2" id="KW-1185">Reference proteome</keyword>
<dbReference type="Proteomes" id="UP000248014">
    <property type="component" value="Unassembled WGS sequence"/>
</dbReference>
<comment type="caution">
    <text evidence="1">The sequence shown here is derived from an EMBL/GenBank/DDBJ whole genome shotgun (WGS) entry which is preliminary data.</text>
</comment>
<sequence length="329" mass="35452">MKSDMAPSRPTFRDVGALLRQADAHARQAMAVGALVRQHLLPDQAQPLREDDLSLTGGFVESLASRLTEALTGDAGLASQLARNAVLAHAPTTRLLLARAIEVRLNRQSGLIGLPTPELPPRIESQVADAQDELSEAAMAVIIAQSRFLSRAQSFAIDIDELPPETLHGLVRLCVAWLQDQVGADPLLLNTAADALLQAFDERRTRPHRLMRFCHLFELPRTSADWALADTGPSLTMAMLERAAGLSADTLFDMVRDPGLARLAVVLRACGVDGDVTARLLEGVAALASLRPDDLPLAADLRSITVENATRLVAGWRNMDPLVPQGAGW</sequence>
<name>A0A2V3V5M7_9SPHN</name>
<evidence type="ECO:0008006" key="3">
    <source>
        <dbReference type="Google" id="ProtNLM"/>
    </source>
</evidence>
<dbReference type="EMBL" id="QJJM01000006">
    <property type="protein sequence ID" value="PXW76038.1"/>
    <property type="molecule type" value="Genomic_DNA"/>
</dbReference>
<reference evidence="1 2" key="1">
    <citation type="submission" date="2018-05" db="EMBL/GenBank/DDBJ databases">
        <title>Genomic Encyclopedia of Type Strains, Phase IV (KMG-IV): sequencing the most valuable type-strain genomes for metagenomic binning, comparative biology and taxonomic classification.</title>
        <authorList>
            <person name="Goeker M."/>
        </authorList>
    </citation>
    <scope>NUCLEOTIDE SEQUENCE [LARGE SCALE GENOMIC DNA]</scope>
    <source>
        <strain evidence="1 2">DSM 3183</strain>
    </source>
</reference>
<dbReference type="AlphaFoldDB" id="A0A2V3V5M7"/>
<organism evidence="1 2">
    <name type="scientific">Blastomonas natatoria</name>
    <dbReference type="NCBI Taxonomy" id="34015"/>
    <lineage>
        <taxon>Bacteria</taxon>
        <taxon>Pseudomonadati</taxon>
        <taxon>Pseudomonadota</taxon>
        <taxon>Alphaproteobacteria</taxon>
        <taxon>Sphingomonadales</taxon>
        <taxon>Sphingomonadaceae</taxon>
        <taxon>Blastomonas</taxon>
    </lineage>
</organism>
<proteinExistence type="predicted"/>